<feature type="binding site" evidence="14">
    <location>
        <position position="439"/>
    </location>
    <ligand>
        <name>Zn(2+)</name>
        <dbReference type="ChEBI" id="CHEBI:29105"/>
    </ligand>
</feature>
<feature type="domain" description="BRCT" evidence="15">
    <location>
        <begin position="606"/>
        <end position="686"/>
    </location>
</feature>
<comment type="cofactor">
    <cofactor evidence="14">
        <name>Mg(2+)</name>
        <dbReference type="ChEBI" id="CHEBI:18420"/>
    </cofactor>
    <cofactor evidence="14">
        <name>Mn(2+)</name>
        <dbReference type="ChEBI" id="CHEBI:29035"/>
    </cofactor>
</comment>
<dbReference type="Pfam" id="PF12826">
    <property type="entry name" value="HHH_2"/>
    <property type="match status" value="1"/>
</dbReference>
<dbReference type="InterPro" id="IPR010994">
    <property type="entry name" value="RuvA_2-like"/>
</dbReference>
<dbReference type="SMART" id="SM00292">
    <property type="entry name" value="BRCT"/>
    <property type="match status" value="1"/>
</dbReference>
<dbReference type="NCBIfam" id="TIGR00575">
    <property type="entry name" value="dnlj"/>
    <property type="match status" value="1"/>
</dbReference>
<dbReference type="PANTHER" id="PTHR23389:SF9">
    <property type="entry name" value="DNA LIGASE"/>
    <property type="match status" value="1"/>
</dbReference>
<dbReference type="SUPFAM" id="SSF56091">
    <property type="entry name" value="DNA ligase/mRNA capping enzyme, catalytic domain"/>
    <property type="match status" value="1"/>
</dbReference>
<feature type="binding site" evidence="14">
    <location>
        <begin position="81"/>
        <end position="82"/>
    </location>
    <ligand>
        <name>NAD(+)</name>
        <dbReference type="ChEBI" id="CHEBI:57540"/>
    </ligand>
</feature>
<dbReference type="GO" id="GO:0006281">
    <property type="term" value="P:DNA repair"/>
    <property type="evidence" value="ECO:0007669"/>
    <property type="project" value="UniProtKB-KW"/>
</dbReference>
<dbReference type="Gene3D" id="3.40.50.10190">
    <property type="entry name" value="BRCT domain"/>
    <property type="match status" value="1"/>
</dbReference>
<evidence type="ECO:0000256" key="4">
    <source>
        <dbReference type="ARBA" id="ARBA00022598"/>
    </source>
</evidence>
<dbReference type="PIRSF" id="PIRSF001604">
    <property type="entry name" value="LigA"/>
    <property type="match status" value="1"/>
</dbReference>
<dbReference type="InterPro" id="IPR003583">
    <property type="entry name" value="Hlx-hairpin-Hlx_DNA-bd_motif"/>
</dbReference>
<dbReference type="Gene3D" id="2.40.50.140">
    <property type="entry name" value="Nucleic acid-binding proteins"/>
    <property type="match status" value="1"/>
</dbReference>
<evidence type="ECO:0000256" key="14">
    <source>
        <dbReference type="HAMAP-Rule" id="MF_01588"/>
    </source>
</evidence>
<reference evidence="16" key="1">
    <citation type="submission" date="2019-09" db="EMBL/GenBank/DDBJ databases">
        <title>Characterisation of the sponge microbiome using genome-centric metagenomics.</title>
        <authorList>
            <person name="Engelberts J.P."/>
            <person name="Robbins S.J."/>
            <person name="De Goeij J.M."/>
            <person name="Aranda M."/>
            <person name="Bell S.C."/>
            <person name="Webster N.S."/>
        </authorList>
    </citation>
    <scope>NUCLEOTIDE SEQUENCE</scope>
    <source>
        <strain evidence="16">SB0675_bin_29</strain>
    </source>
</reference>
<evidence type="ECO:0000259" key="15">
    <source>
        <dbReference type="PROSITE" id="PS50172"/>
    </source>
</evidence>
<evidence type="ECO:0000256" key="5">
    <source>
        <dbReference type="ARBA" id="ARBA00022705"/>
    </source>
</evidence>
<keyword evidence="8 14" id="KW-0862">Zinc</keyword>
<evidence type="ECO:0000256" key="6">
    <source>
        <dbReference type="ARBA" id="ARBA00022723"/>
    </source>
</evidence>
<name>A0A6B1G0J8_9CHLR</name>
<dbReference type="EMBL" id="VYDA01000525">
    <property type="protein sequence ID" value="MYH62963.1"/>
    <property type="molecule type" value="Genomic_DNA"/>
</dbReference>
<dbReference type="SUPFAM" id="SSF52113">
    <property type="entry name" value="BRCT domain"/>
    <property type="match status" value="1"/>
</dbReference>
<dbReference type="NCBIfam" id="NF005932">
    <property type="entry name" value="PRK07956.1"/>
    <property type="match status" value="1"/>
</dbReference>
<dbReference type="GO" id="GO:0006260">
    <property type="term" value="P:DNA replication"/>
    <property type="evidence" value="ECO:0007669"/>
    <property type="project" value="UniProtKB-KW"/>
</dbReference>
<comment type="function">
    <text evidence="1 14">DNA ligase that catalyzes the formation of phosphodiester linkages between 5'-phosphoryl and 3'-hydroxyl groups in double-stranded DNA using NAD as a coenzyme and as the energy source for the reaction. It is essential for DNA replication and repair of damaged DNA.</text>
</comment>
<dbReference type="InterPro" id="IPR013839">
    <property type="entry name" value="DNAligase_adenylation"/>
</dbReference>
<keyword evidence="14" id="KW-0464">Manganese</keyword>
<feature type="binding site" evidence="14">
    <location>
        <position position="444"/>
    </location>
    <ligand>
        <name>Zn(2+)</name>
        <dbReference type="ChEBI" id="CHEBI:29105"/>
    </ligand>
</feature>
<proteinExistence type="inferred from homology"/>
<dbReference type="InterPro" id="IPR001679">
    <property type="entry name" value="DNA_ligase"/>
</dbReference>
<dbReference type="Pfam" id="PF03120">
    <property type="entry name" value="OB_DNA_ligase"/>
    <property type="match status" value="1"/>
</dbReference>
<dbReference type="EC" id="6.5.1.2" evidence="2 14"/>
<comment type="caution">
    <text evidence="16">The sequence shown here is derived from an EMBL/GenBank/DDBJ whole genome shotgun (WGS) entry which is preliminary data.</text>
</comment>
<comment type="similarity">
    <text evidence="13 14">Belongs to the NAD-dependent DNA ligase family. LigA subfamily.</text>
</comment>
<keyword evidence="4 14" id="KW-0436">Ligase</keyword>
<keyword evidence="9 14" id="KW-0460">Magnesium</keyword>
<dbReference type="CDD" id="cd00114">
    <property type="entry name" value="LIGANc"/>
    <property type="match status" value="1"/>
</dbReference>
<dbReference type="Pfam" id="PF03119">
    <property type="entry name" value="DNA_ligase_ZBD"/>
    <property type="match status" value="1"/>
</dbReference>
<dbReference type="Pfam" id="PF14520">
    <property type="entry name" value="HHH_5"/>
    <property type="match status" value="1"/>
</dbReference>
<dbReference type="InterPro" id="IPR012340">
    <property type="entry name" value="NA-bd_OB-fold"/>
</dbReference>
<feature type="binding site" evidence="14">
    <location>
        <position position="424"/>
    </location>
    <ligand>
        <name>Zn(2+)</name>
        <dbReference type="ChEBI" id="CHEBI:29105"/>
    </ligand>
</feature>
<dbReference type="Gene3D" id="3.30.470.30">
    <property type="entry name" value="DNA ligase/mRNA capping enzyme"/>
    <property type="match status" value="1"/>
</dbReference>
<dbReference type="Gene3D" id="6.20.10.30">
    <property type="match status" value="1"/>
</dbReference>
<feature type="binding site" evidence="14">
    <location>
        <position position="421"/>
    </location>
    <ligand>
        <name>Zn(2+)</name>
        <dbReference type="ChEBI" id="CHEBI:29105"/>
    </ligand>
</feature>
<comment type="catalytic activity">
    <reaction evidence="12 14">
        <text>NAD(+) + (deoxyribonucleotide)n-3'-hydroxyl + 5'-phospho-(deoxyribonucleotide)m = (deoxyribonucleotide)n+m + AMP + beta-nicotinamide D-nucleotide.</text>
        <dbReference type="EC" id="6.5.1.2"/>
    </reaction>
</comment>
<dbReference type="Pfam" id="PF22745">
    <property type="entry name" value="Nlig-Ia"/>
    <property type="match status" value="1"/>
</dbReference>
<dbReference type="PROSITE" id="PS50172">
    <property type="entry name" value="BRCT"/>
    <property type="match status" value="1"/>
</dbReference>
<accession>A0A6B1G0J8</accession>
<evidence type="ECO:0000256" key="13">
    <source>
        <dbReference type="ARBA" id="ARBA00060881"/>
    </source>
</evidence>
<dbReference type="InterPro" id="IPR036420">
    <property type="entry name" value="BRCT_dom_sf"/>
</dbReference>
<feature type="binding site" evidence="14">
    <location>
        <position position="138"/>
    </location>
    <ligand>
        <name>NAD(+)</name>
        <dbReference type="ChEBI" id="CHEBI:57540"/>
    </ligand>
</feature>
<evidence type="ECO:0000256" key="10">
    <source>
        <dbReference type="ARBA" id="ARBA00023027"/>
    </source>
</evidence>
<dbReference type="SUPFAM" id="SSF50249">
    <property type="entry name" value="Nucleic acid-binding proteins"/>
    <property type="match status" value="1"/>
</dbReference>
<organism evidence="16">
    <name type="scientific">Caldilineaceae bacterium SB0675_bin_29</name>
    <dbReference type="NCBI Taxonomy" id="2605266"/>
    <lineage>
        <taxon>Bacteria</taxon>
        <taxon>Bacillati</taxon>
        <taxon>Chloroflexota</taxon>
        <taxon>Caldilineae</taxon>
        <taxon>Caldilineales</taxon>
        <taxon>Caldilineaceae</taxon>
    </lineage>
</organism>
<dbReference type="SMART" id="SM00278">
    <property type="entry name" value="HhH1"/>
    <property type="match status" value="3"/>
</dbReference>
<evidence type="ECO:0000256" key="2">
    <source>
        <dbReference type="ARBA" id="ARBA00012722"/>
    </source>
</evidence>
<dbReference type="GO" id="GO:0003911">
    <property type="term" value="F:DNA ligase (NAD+) activity"/>
    <property type="evidence" value="ECO:0007669"/>
    <property type="project" value="UniProtKB-UniRule"/>
</dbReference>
<dbReference type="CDD" id="cd17748">
    <property type="entry name" value="BRCT_DNA_ligase_like"/>
    <property type="match status" value="1"/>
</dbReference>
<keyword evidence="6 14" id="KW-0479">Metal-binding</keyword>
<sequence length="686" mass="76524">MDLLLDRIEKLRKSISHHQYRYYVVDDPEISDAEFDSLFRELQSLEEQHPEFRDLNSPTVRVGGAVAERFAKVQHQVPVLSLANAFGEDDLHRWRERLLRLLPEEEQPRLAYVVEPKFDGLTVVLQYDDGRFTLGATRGDGETGENITPNLRTVLQLPLQIPVTEANGRSGIQPPRRLILRGEVYVEESDFLSFNHEQAEKGERTYANPRNFAAGSLRLLDSRITAERPLKLWTYQVFLEEGPEHPPLSHWDSLEHLRAYGFPVSDEPRRFDDGQWEDLIEFVGSWHELRSRLPYDLDGMVVKVDLLSQRELLGFTGKDPRWAVAFKTGGEEATTKLLDIGVKIGRTGAVTPNAVLEPVPIGGVTVQAATLHNADYIEELDIRIGDTVLVKRAGDVIPKVLRPIKDLRDGSERPWNMPANCPSCSEPLERPPVEAATYCVNNACPDQLIRKVEYFVSRGAMDIVGMGSKQAELFVNEGHVKTLADIYRLPWEEIEKIEGYGERRIQNLQLAVEESKSRGATRLLTALGIRFVGNVVAELVMAQFDSLHELMEADVETLSEIEGVGPKIAEALVSYFRLEPNRVLVHSLAGLGVSLAESTSEQEGVEQSQPFAGKTFVITGTLPTLSRAEAKARIEAWGGKVTGSVSAKTDFLLAGEKAGSKLNKAKQLGVHILAEPELLRAANLGK</sequence>
<dbReference type="SUPFAM" id="SSF47781">
    <property type="entry name" value="RuvA domain 2-like"/>
    <property type="match status" value="1"/>
</dbReference>
<dbReference type="GO" id="GO:0003677">
    <property type="term" value="F:DNA binding"/>
    <property type="evidence" value="ECO:0007669"/>
    <property type="project" value="InterPro"/>
</dbReference>
<dbReference type="FunFam" id="1.10.287.610:FF:000002">
    <property type="entry name" value="DNA ligase"/>
    <property type="match status" value="1"/>
</dbReference>
<dbReference type="InterPro" id="IPR004150">
    <property type="entry name" value="NAD_DNA_ligase_OB"/>
</dbReference>
<keyword evidence="11 14" id="KW-0234">DNA repair</keyword>
<evidence type="ECO:0000256" key="7">
    <source>
        <dbReference type="ARBA" id="ARBA00022763"/>
    </source>
</evidence>
<dbReference type="InterPro" id="IPR041663">
    <property type="entry name" value="DisA/LigA_HHH"/>
</dbReference>
<dbReference type="InterPro" id="IPR004149">
    <property type="entry name" value="Znf_DNAligase_C4"/>
</dbReference>
<dbReference type="SMART" id="SM00532">
    <property type="entry name" value="LIGANc"/>
    <property type="match status" value="1"/>
</dbReference>
<dbReference type="Pfam" id="PF00533">
    <property type="entry name" value="BRCT"/>
    <property type="match status" value="1"/>
</dbReference>
<evidence type="ECO:0000313" key="16">
    <source>
        <dbReference type="EMBL" id="MYH62963.1"/>
    </source>
</evidence>
<keyword evidence="10 14" id="KW-0520">NAD</keyword>
<feature type="binding site" evidence="14">
    <location>
        <position position="115"/>
    </location>
    <ligand>
        <name>NAD(+)</name>
        <dbReference type="ChEBI" id="CHEBI:57540"/>
    </ligand>
</feature>
<feature type="binding site" evidence="14">
    <location>
        <position position="327"/>
    </location>
    <ligand>
        <name>NAD(+)</name>
        <dbReference type="ChEBI" id="CHEBI:57540"/>
    </ligand>
</feature>
<dbReference type="Pfam" id="PF01653">
    <property type="entry name" value="DNA_ligase_aden"/>
    <property type="match status" value="1"/>
</dbReference>
<keyword evidence="7 14" id="KW-0227">DNA damage</keyword>
<protein>
    <recommendedName>
        <fullName evidence="3 14">DNA ligase</fullName>
        <ecNumber evidence="2 14">6.5.1.2</ecNumber>
    </recommendedName>
    <alternativeName>
        <fullName evidence="14">Polydeoxyribonucleotide synthase [NAD(+)]</fullName>
    </alternativeName>
</protein>
<evidence type="ECO:0000256" key="11">
    <source>
        <dbReference type="ARBA" id="ARBA00023204"/>
    </source>
</evidence>
<dbReference type="InterPro" id="IPR013840">
    <property type="entry name" value="DNAligase_N"/>
</dbReference>
<dbReference type="Gene3D" id="1.10.150.20">
    <property type="entry name" value="5' to 3' exonuclease, C-terminal subdomain"/>
    <property type="match status" value="2"/>
</dbReference>
<keyword evidence="5 14" id="KW-0235">DNA replication</keyword>
<evidence type="ECO:0000256" key="8">
    <source>
        <dbReference type="ARBA" id="ARBA00022833"/>
    </source>
</evidence>
<dbReference type="HAMAP" id="MF_01588">
    <property type="entry name" value="DNA_ligase_A"/>
    <property type="match status" value="1"/>
</dbReference>
<feature type="binding site" evidence="14">
    <location>
        <position position="183"/>
    </location>
    <ligand>
        <name>NAD(+)</name>
        <dbReference type="ChEBI" id="CHEBI:57540"/>
    </ligand>
</feature>
<evidence type="ECO:0000256" key="1">
    <source>
        <dbReference type="ARBA" id="ARBA00004067"/>
    </source>
</evidence>
<feature type="binding site" evidence="14">
    <location>
        <position position="303"/>
    </location>
    <ligand>
        <name>NAD(+)</name>
        <dbReference type="ChEBI" id="CHEBI:57540"/>
    </ligand>
</feature>
<dbReference type="GO" id="GO:0005829">
    <property type="term" value="C:cytosol"/>
    <property type="evidence" value="ECO:0007669"/>
    <property type="project" value="TreeGrafter"/>
</dbReference>
<dbReference type="PANTHER" id="PTHR23389">
    <property type="entry name" value="CHROMOSOME TRANSMISSION FIDELITY FACTOR 18"/>
    <property type="match status" value="1"/>
</dbReference>
<dbReference type="InterPro" id="IPR001357">
    <property type="entry name" value="BRCT_dom"/>
</dbReference>
<evidence type="ECO:0000256" key="3">
    <source>
        <dbReference type="ARBA" id="ARBA00013308"/>
    </source>
</evidence>
<dbReference type="FunFam" id="2.40.50.140:FF:000012">
    <property type="entry name" value="DNA ligase"/>
    <property type="match status" value="1"/>
</dbReference>
<gene>
    <name evidence="14 16" type="primary">ligA</name>
    <name evidence="16" type="ORF">F4148_14815</name>
</gene>
<evidence type="ECO:0000256" key="12">
    <source>
        <dbReference type="ARBA" id="ARBA00034005"/>
    </source>
</evidence>
<evidence type="ECO:0000256" key="9">
    <source>
        <dbReference type="ARBA" id="ARBA00022842"/>
    </source>
</evidence>
<dbReference type="AlphaFoldDB" id="A0A6B1G0J8"/>
<dbReference type="GO" id="GO:0046872">
    <property type="term" value="F:metal ion binding"/>
    <property type="evidence" value="ECO:0007669"/>
    <property type="project" value="UniProtKB-KW"/>
</dbReference>
<feature type="active site" description="N6-AMP-lysine intermediate" evidence="14">
    <location>
        <position position="117"/>
    </location>
</feature>
<dbReference type="Gene3D" id="1.10.287.610">
    <property type="entry name" value="Helix hairpin bin"/>
    <property type="match status" value="1"/>
</dbReference>
<feature type="binding site" evidence="14">
    <location>
        <begin position="32"/>
        <end position="36"/>
    </location>
    <ligand>
        <name>NAD(+)</name>
        <dbReference type="ChEBI" id="CHEBI:57540"/>
    </ligand>
</feature>